<evidence type="ECO:0000256" key="2">
    <source>
        <dbReference type="SAM" id="SignalP"/>
    </source>
</evidence>
<dbReference type="STRING" id="435880.SAMN04487988_106116"/>
<dbReference type="Proteomes" id="UP000199642">
    <property type="component" value="Unassembled WGS sequence"/>
</dbReference>
<feature type="domain" description="LysM" evidence="3">
    <location>
        <begin position="243"/>
        <end position="286"/>
    </location>
</feature>
<sequence length="410" mass="44854">MSLKESLSFLVVLFMISTTGFATENNHAALDSVGVERVGDKTYILHQVEAKETLFAISRRYQTPVGEIVEANESLKAGLKIGQQIRVPFISKAEIPTGSNLHKVNAGETLFAISKKYNVSVGEIMEWNQLKGNDLSVGQALIIKQTEPAPNTAIAEAKPTPAKEKFKEVEESLSEQKPIREPRKNAVVEKPKAEPKKAESEKAETEKPEAKKNNSRNPESKSENQNPAKSLENKKPIVPGEWISHEVQAGETLFSLASRYNAKVEELINWNALSSNNLRTGQVIKVGRAESGPSEVPLVGEAKVVSNPEEMNEVPDGATSGGFKNIRETGQAELIEGTGGHKKYLVLHRTAPVGTIIRVKNEENDVTIFARVVGVLPETGDNSKLVIKLSQAAFDQLKAVNGRFPVEVMY</sequence>
<organism evidence="4 5">
    <name type="scientific">Algoriphagus hitonicola</name>
    <dbReference type="NCBI Taxonomy" id="435880"/>
    <lineage>
        <taxon>Bacteria</taxon>
        <taxon>Pseudomonadati</taxon>
        <taxon>Bacteroidota</taxon>
        <taxon>Cytophagia</taxon>
        <taxon>Cytophagales</taxon>
        <taxon>Cyclobacteriaceae</taxon>
        <taxon>Algoriphagus</taxon>
    </lineage>
</organism>
<dbReference type="InterPro" id="IPR018392">
    <property type="entry name" value="LysM"/>
</dbReference>
<dbReference type="InterPro" id="IPR036908">
    <property type="entry name" value="RlpA-like_sf"/>
</dbReference>
<dbReference type="PANTHER" id="PTHR33734:SF22">
    <property type="entry name" value="MEMBRANE-BOUND LYTIC MUREIN TRANSGLYCOSYLASE D"/>
    <property type="match status" value="1"/>
</dbReference>
<proteinExistence type="predicted"/>
<protein>
    <submittedName>
        <fullName evidence="4">LysM repeat-containing protein</fullName>
    </submittedName>
</protein>
<dbReference type="Gene3D" id="2.40.40.10">
    <property type="entry name" value="RlpA-like domain"/>
    <property type="match status" value="1"/>
</dbReference>
<gene>
    <name evidence="4" type="ORF">SAMN04487988_106116</name>
</gene>
<dbReference type="AlphaFoldDB" id="A0A1I2TMU3"/>
<feature type="chain" id="PRO_5011526781" evidence="2">
    <location>
        <begin position="23"/>
        <end position="410"/>
    </location>
</feature>
<dbReference type="Gene3D" id="3.10.350.10">
    <property type="entry name" value="LysM domain"/>
    <property type="match status" value="3"/>
</dbReference>
<evidence type="ECO:0000256" key="1">
    <source>
        <dbReference type="SAM" id="MobiDB-lite"/>
    </source>
</evidence>
<feature type="compositionally biased region" description="Basic and acidic residues" evidence="1">
    <location>
        <begin position="177"/>
        <end position="222"/>
    </location>
</feature>
<dbReference type="PANTHER" id="PTHR33734">
    <property type="entry name" value="LYSM DOMAIN-CONTAINING GPI-ANCHORED PROTEIN 2"/>
    <property type="match status" value="1"/>
</dbReference>
<dbReference type="SUPFAM" id="SSF54106">
    <property type="entry name" value="LysM domain"/>
    <property type="match status" value="3"/>
</dbReference>
<dbReference type="SMART" id="SM00257">
    <property type="entry name" value="LysM"/>
    <property type="match status" value="3"/>
</dbReference>
<evidence type="ECO:0000313" key="4">
    <source>
        <dbReference type="EMBL" id="SFG66232.1"/>
    </source>
</evidence>
<dbReference type="InterPro" id="IPR036779">
    <property type="entry name" value="LysM_dom_sf"/>
</dbReference>
<reference evidence="5" key="1">
    <citation type="submission" date="2016-10" db="EMBL/GenBank/DDBJ databases">
        <authorList>
            <person name="Varghese N."/>
            <person name="Submissions S."/>
        </authorList>
    </citation>
    <scope>NUCLEOTIDE SEQUENCE [LARGE SCALE GENOMIC DNA]</scope>
    <source>
        <strain evidence="5">DSM 19315</strain>
    </source>
</reference>
<name>A0A1I2TMU3_9BACT</name>
<dbReference type="Pfam" id="PF01476">
    <property type="entry name" value="LysM"/>
    <property type="match status" value="3"/>
</dbReference>
<feature type="signal peptide" evidence="2">
    <location>
        <begin position="1"/>
        <end position="22"/>
    </location>
</feature>
<dbReference type="PROSITE" id="PS51782">
    <property type="entry name" value="LYSM"/>
    <property type="match status" value="2"/>
</dbReference>
<dbReference type="GO" id="GO:0008932">
    <property type="term" value="F:lytic endotransglycosylase activity"/>
    <property type="evidence" value="ECO:0007669"/>
    <property type="project" value="TreeGrafter"/>
</dbReference>
<evidence type="ECO:0000313" key="5">
    <source>
        <dbReference type="Proteomes" id="UP000199642"/>
    </source>
</evidence>
<dbReference type="EMBL" id="FOPC01000006">
    <property type="protein sequence ID" value="SFG66232.1"/>
    <property type="molecule type" value="Genomic_DNA"/>
</dbReference>
<feature type="region of interest" description="Disordered" evidence="1">
    <location>
        <begin position="152"/>
        <end position="234"/>
    </location>
</feature>
<evidence type="ECO:0000259" key="3">
    <source>
        <dbReference type="PROSITE" id="PS51782"/>
    </source>
</evidence>
<keyword evidence="5" id="KW-1185">Reference proteome</keyword>
<dbReference type="OrthoDB" id="2149800at2"/>
<feature type="compositionally biased region" description="Basic and acidic residues" evidence="1">
    <location>
        <begin position="161"/>
        <end position="170"/>
    </location>
</feature>
<keyword evidence="2" id="KW-0732">Signal</keyword>
<dbReference type="CDD" id="cd00118">
    <property type="entry name" value="LysM"/>
    <property type="match status" value="3"/>
</dbReference>
<accession>A0A1I2TMU3</accession>
<feature type="domain" description="LysM" evidence="3">
    <location>
        <begin position="100"/>
        <end position="143"/>
    </location>
</feature>